<dbReference type="GO" id="GO:0001164">
    <property type="term" value="F:RNA polymerase I core promoter sequence-specific DNA binding"/>
    <property type="evidence" value="ECO:0007669"/>
    <property type="project" value="InterPro"/>
</dbReference>
<proteinExistence type="predicted"/>
<dbReference type="EMBL" id="JAGMWT010000010">
    <property type="protein sequence ID" value="KAH7121193.1"/>
    <property type="molecule type" value="Genomic_DNA"/>
</dbReference>
<name>A0A9P9DL79_9PLEO</name>
<sequence>MQFFAAPLRPAQQTTHSLRARQYKPSRKRKREDQADEDPISSGDDTKEPPASSNAPSFASSQSQEVARLRVAGLLPEQVAAFEIPPGPFPHAPARLPREKFNSTRIQQELARLDPPLFAVNATSESRPVDRADEVPALKQTHLGVLTTIMHRCLLEGDYQRAGRAWGIILRTQMAGLPIDPRSHNHWGIGAEILLRRDSQHQPTTISNGDALAPDEQLPPNQDHPYSEKGFELAREYYERLIVQYPNRKQHRHVVDERTFYPAMFSLWIYEVSEKTRRAKSEHDEHADISFNDSNDMLVGYLPGRFDKIREDELAQAKEIMQRLDHIIVSPPFDKHADLLQMRGMVGLWVGDLTLGEAQPEPGEWSPAPAELSRDSITGHKEHRLSESLRELTKSLDFLHRAQQHGRRRLDSSIYTVELKIKDLSKEIEEIAEMHR</sequence>
<feature type="region of interest" description="Disordered" evidence="1">
    <location>
        <begin position="1"/>
        <end position="63"/>
    </location>
</feature>
<dbReference type="Pfam" id="PF04090">
    <property type="entry name" value="Rrn11"/>
    <property type="match status" value="1"/>
</dbReference>
<evidence type="ECO:0000313" key="3">
    <source>
        <dbReference type="Proteomes" id="UP000700596"/>
    </source>
</evidence>
<comment type="caution">
    <text evidence="2">The sequence shown here is derived from an EMBL/GenBank/DDBJ whole genome shotgun (WGS) entry which is preliminary data.</text>
</comment>
<dbReference type="AlphaFoldDB" id="A0A9P9DL79"/>
<feature type="compositionally biased region" description="Low complexity" evidence="1">
    <location>
        <begin position="49"/>
        <end position="63"/>
    </location>
</feature>
<gene>
    <name evidence="2" type="ORF">B0J11DRAFT_59556</name>
</gene>
<organism evidence="2 3">
    <name type="scientific">Dendryphion nanum</name>
    <dbReference type="NCBI Taxonomy" id="256645"/>
    <lineage>
        <taxon>Eukaryota</taxon>
        <taxon>Fungi</taxon>
        <taxon>Dikarya</taxon>
        <taxon>Ascomycota</taxon>
        <taxon>Pezizomycotina</taxon>
        <taxon>Dothideomycetes</taxon>
        <taxon>Pleosporomycetidae</taxon>
        <taxon>Pleosporales</taxon>
        <taxon>Torulaceae</taxon>
        <taxon>Dendryphion</taxon>
    </lineage>
</organism>
<dbReference type="InterPro" id="IPR053029">
    <property type="entry name" value="RNA_pol_I-specific_init_factor"/>
</dbReference>
<accession>A0A9P9DL79</accession>
<reference evidence="2" key="1">
    <citation type="journal article" date="2021" name="Nat. Commun.">
        <title>Genetic determinants of endophytism in the Arabidopsis root mycobiome.</title>
        <authorList>
            <person name="Mesny F."/>
            <person name="Miyauchi S."/>
            <person name="Thiergart T."/>
            <person name="Pickel B."/>
            <person name="Atanasova L."/>
            <person name="Karlsson M."/>
            <person name="Huettel B."/>
            <person name="Barry K.W."/>
            <person name="Haridas S."/>
            <person name="Chen C."/>
            <person name="Bauer D."/>
            <person name="Andreopoulos W."/>
            <person name="Pangilinan J."/>
            <person name="LaButti K."/>
            <person name="Riley R."/>
            <person name="Lipzen A."/>
            <person name="Clum A."/>
            <person name="Drula E."/>
            <person name="Henrissat B."/>
            <person name="Kohler A."/>
            <person name="Grigoriev I.V."/>
            <person name="Martin F.M."/>
            <person name="Hacquard S."/>
        </authorList>
    </citation>
    <scope>NUCLEOTIDE SEQUENCE</scope>
    <source>
        <strain evidence="2">MPI-CAGE-CH-0243</strain>
    </source>
</reference>
<evidence type="ECO:0000256" key="1">
    <source>
        <dbReference type="SAM" id="MobiDB-lite"/>
    </source>
</evidence>
<dbReference type="GO" id="GO:0070860">
    <property type="term" value="C:RNA polymerase I core factor complex"/>
    <property type="evidence" value="ECO:0007669"/>
    <property type="project" value="TreeGrafter"/>
</dbReference>
<dbReference type="PANTHER" id="PTHR28244">
    <property type="entry name" value="RNA POLYMERASE I-SPECIFIC TRANSCRIPTION INITIATION FACTOR RRN11"/>
    <property type="match status" value="1"/>
</dbReference>
<dbReference type="GO" id="GO:0001181">
    <property type="term" value="F:RNA polymerase I general transcription initiation factor activity"/>
    <property type="evidence" value="ECO:0007669"/>
    <property type="project" value="InterPro"/>
</dbReference>
<dbReference type="Proteomes" id="UP000700596">
    <property type="component" value="Unassembled WGS sequence"/>
</dbReference>
<dbReference type="GO" id="GO:0017025">
    <property type="term" value="F:TBP-class protein binding"/>
    <property type="evidence" value="ECO:0007669"/>
    <property type="project" value="TreeGrafter"/>
</dbReference>
<evidence type="ECO:0000313" key="2">
    <source>
        <dbReference type="EMBL" id="KAH7121193.1"/>
    </source>
</evidence>
<protein>
    <submittedName>
        <fullName evidence="2">Uncharacterized protein</fullName>
    </submittedName>
</protein>
<dbReference type="PANTHER" id="PTHR28244:SF1">
    <property type="entry name" value="RNA POLYMERASE I-SPECIFIC TRANSCRIPTION INITIATION FACTOR RRN11"/>
    <property type="match status" value="1"/>
</dbReference>
<keyword evidence="3" id="KW-1185">Reference proteome</keyword>
<feature type="region of interest" description="Disordered" evidence="1">
    <location>
        <begin position="202"/>
        <end position="226"/>
    </location>
</feature>
<feature type="compositionally biased region" description="Basic residues" evidence="1">
    <location>
        <begin position="18"/>
        <end position="30"/>
    </location>
</feature>
<dbReference type="GO" id="GO:0042790">
    <property type="term" value="P:nucleolar large rRNA transcription by RNA polymerase I"/>
    <property type="evidence" value="ECO:0007669"/>
    <property type="project" value="TreeGrafter"/>
</dbReference>
<dbReference type="InterPro" id="IPR007224">
    <property type="entry name" value="TIF_Rrn11"/>
</dbReference>
<dbReference type="OrthoDB" id="2159786at2759"/>